<dbReference type="AlphaFoldDB" id="A0A0F9TIW6"/>
<comment type="caution">
    <text evidence="2">The sequence shown here is derived from an EMBL/GenBank/DDBJ whole genome shotgun (WGS) entry which is preliminary data.</text>
</comment>
<evidence type="ECO:0000313" key="2">
    <source>
        <dbReference type="EMBL" id="KKN74817.1"/>
    </source>
</evidence>
<protein>
    <submittedName>
        <fullName evidence="2">Uncharacterized protein</fullName>
    </submittedName>
</protein>
<dbReference type="EMBL" id="LAZR01000320">
    <property type="protein sequence ID" value="KKN74817.1"/>
    <property type="molecule type" value="Genomic_DNA"/>
</dbReference>
<sequence>MEQNPQLEAHDERKQLTHIGQLLPGNGSEDGNTSTGNAFDNQHSIIANKSSSK</sequence>
<reference evidence="2" key="1">
    <citation type="journal article" date="2015" name="Nature">
        <title>Complex archaea that bridge the gap between prokaryotes and eukaryotes.</title>
        <authorList>
            <person name="Spang A."/>
            <person name="Saw J.H."/>
            <person name="Jorgensen S.L."/>
            <person name="Zaremba-Niedzwiedzka K."/>
            <person name="Martijn J."/>
            <person name="Lind A.E."/>
            <person name="van Eijk R."/>
            <person name="Schleper C."/>
            <person name="Guy L."/>
            <person name="Ettema T.J."/>
        </authorList>
    </citation>
    <scope>NUCLEOTIDE SEQUENCE</scope>
</reference>
<gene>
    <name evidence="2" type="ORF">LCGC14_0387100</name>
</gene>
<feature type="region of interest" description="Disordered" evidence="1">
    <location>
        <begin position="1"/>
        <end position="53"/>
    </location>
</feature>
<accession>A0A0F9TIW6</accession>
<name>A0A0F9TIW6_9ZZZZ</name>
<feature type="compositionally biased region" description="Polar residues" evidence="1">
    <location>
        <begin position="29"/>
        <end position="53"/>
    </location>
</feature>
<organism evidence="2">
    <name type="scientific">marine sediment metagenome</name>
    <dbReference type="NCBI Taxonomy" id="412755"/>
    <lineage>
        <taxon>unclassified sequences</taxon>
        <taxon>metagenomes</taxon>
        <taxon>ecological metagenomes</taxon>
    </lineage>
</organism>
<proteinExistence type="predicted"/>
<evidence type="ECO:0000256" key="1">
    <source>
        <dbReference type="SAM" id="MobiDB-lite"/>
    </source>
</evidence>